<reference evidence="1" key="1">
    <citation type="journal article" date="2015" name="Nature">
        <title>Complex archaea that bridge the gap between prokaryotes and eukaryotes.</title>
        <authorList>
            <person name="Spang A."/>
            <person name="Saw J.H."/>
            <person name="Jorgensen S.L."/>
            <person name="Zaremba-Niedzwiedzka K."/>
            <person name="Martijn J."/>
            <person name="Lind A.E."/>
            <person name="van Eijk R."/>
            <person name="Schleper C."/>
            <person name="Guy L."/>
            <person name="Ettema T.J."/>
        </authorList>
    </citation>
    <scope>NUCLEOTIDE SEQUENCE</scope>
</reference>
<dbReference type="EMBL" id="LAZR01009348">
    <property type="protein sequence ID" value="KKM73152.1"/>
    <property type="molecule type" value="Genomic_DNA"/>
</dbReference>
<gene>
    <name evidence="1" type="ORF">LCGC14_1413340</name>
</gene>
<protein>
    <submittedName>
        <fullName evidence="1">Uncharacterized protein</fullName>
    </submittedName>
</protein>
<evidence type="ECO:0000313" key="1">
    <source>
        <dbReference type="EMBL" id="KKM73152.1"/>
    </source>
</evidence>
<dbReference type="AlphaFoldDB" id="A0A0F9MV90"/>
<name>A0A0F9MV90_9ZZZZ</name>
<organism evidence="1">
    <name type="scientific">marine sediment metagenome</name>
    <dbReference type="NCBI Taxonomy" id="412755"/>
    <lineage>
        <taxon>unclassified sequences</taxon>
        <taxon>metagenomes</taxon>
        <taxon>ecological metagenomes</taxon>
    </lineage>
</organism>
<accession>A0A0F9MV90</accession>
<proteinExistence type="predicted"/>
<comment type="caution">
    <text evidence="1">The sequence shown here is derived from an EMBL/GenBank/DDBJ whole genome shotgun (WGS) entry which is preliminary data.</text>
</comment>
<sequence>MYKIEAVVKFNQHEALVLNESPEITYERYGNALLGLDKYGIFCNSYEYETPSKGWEAFAGRKFDIHMADGTVEKAYGQWWDGGTQIFIATLGCSIINVTANEIERLKRCFVFTGYRAVEEEYDKLRETYTGKVYEYWEYDCELTGSCWQWEKDKRNPKNMVGTSGGARAGKSIGSQ</sequence>